<comment type="caution">
    <text evidence="1">The sequence shown here is derived from an EMBL/GenBank/DDBJ whole genome shotgun (WGS) entry which is preliminary data.</text>
</comment>
<keyword evidence="2" id="KW-1185">Reference proteome</keyword>
<dbReference type="Pfam" id="PF13585">
    <property type="entry name" value="CHU_C"/>
    <property type="match status" value="1"/>
</dbReference>
<accession>A0ABU5YDT6</accession>
<proteinExistence type="predicted"/>
<dbReference type="RefSeq" id="WP_323980432.1">
    <property type="nucleotide sequence ID" value="NZ_JAYKBV010000062.1"/>
</dbReference>
<name>A0ABU5YDT6_9FLAO</name>
<dbReference type="InterPro" id="IPR026341">
    <property type="entry name" value="T9SS_type_B"/>
</dbReference>
<organism evidence="1 2">
    <name type="scientific">Capnocytophaga gingivalis</name>
    <dbReference type="NCBI Taxonomy" id="1017"/>
    <lineage>
        <taxon>Bacteria</taxon>
        <taxon>Pseudomonadati</taxon>
        <taxon>Bacteroidota</taxon>
        <taxon>Flavobacteriia</taxon>
        <taxon>Flavobacteriales</taxon>
        <taxon>Flavobacteriaceae</taxon>
        <taxon>Capnocytophaga</taxon>
    </lineage>
</organism>
<sequence>SRHPDINELPLLGKNGVPDYTYYINGVHQGNNGTYIVRKQDPEGVDPSDNKLKKRIEARVEDSKGCTAEEVFYVEYYDIEIPRFFTPTGDGENDTWAPRNTQQYPNIHTLIFDRYGRLLKELSQGQSWDGTYNGKEMP</sequence>
<feature type="non-terminal residue" evidence="1">
    <location>
        <position position="138"/>
    </location>
</feature>
<gene>
    <name evidence="1" type="ORF">VJJ49_15020</name>
</gene>
<dbReference type="Proteomes" id="UP001324270">
    <property type="component" value="Unassembled WGS sequence"/>
</dbReference>
<evidence type="ECO:0000313" key="2">
    <source>
        <dbReference type="Proteomes" id="UP001324270"/>
    </source>
</evidence>
<protein>
    <submittedName>
        <fullName evidence="1">T9SS type B sorting domain-containing protein</fullName>
    </submittedName>
</protein>
<reference evidence="1 2" key="1">
    <citation type="submission" date="2023-12" db="EMBL/GenBank/DDBJ databases">
        <title>Genomic sequences of Capnocytophaga and Parvimonas strains.</title>
        <authorList>
            <person name="Watt R.M."/>
            <person name="Wang M."/>
            <person name="Yang T."/>
            <person name="Tong W.M."/>
        </authorList>
    </citation>
    <scope>NUCLEOTIDE SEQUENCE [LARGE SCALE GENOMIC DNA]</scope>
    <source>
        <strain evidence="1 2">CCUG 13156</strain>
    </source>
</reference>
<dbReference type="NCBIfam" id="TIGR04131">
    <property type="entry name" value="Bac_Flav_CTERM"/>
    <property type="match status" value="1"/>
</dbReference>
<feature type="non-terminal residue" evidence="1">
    <location>
        <position position="1"/>
    </location>
</feature>
<evidence type="ECO:0000313" key="1">
    <source>
        <dbReference type="EMBL" id="MEB3041985.1"/>
    </source>
</evidence>
<dbReference type="EMBL" id="JAYKBV010000062">
    <property type="protein sequence ID" value="MEB3041985.1"/>
    <property type="molecule type" value="Genomic_DNA"/>
</dbReference>